<proteinExistence type="predicted"/>
<protein>
    <submittedName>
        <fullName evidence="1">Uncharacterized protein</fullName>
    </submittedName>
</protein>
<dbReference type="Proteomes" id="UP000217784">
    <property type="component" value="Unassembled WGS sequence"/>
</dbReference>
<sequence>MDKRLLVILVFVVIGMAVLTYGYTQQDQNTIQSSVIQNDTIQNATQNNTTQNSEQKDVKGTLKDYDATITQKGPSTPQKRGTSVSISYTVTNKGKKTIYDAEVGAQEFDRYIGTLKPGQTKKYTYMEYIPTDKDLTEWFEGSNVKLTGSLELGSIILTFKDDKGVLHGVRSNQISIKLLN</sequence>
<gene>
    <name evidence="1" type="ORF">ASJ80_07825</name>
</gene>
<dbReference type="EMBL" id="LMVM01000040">
    <property type="protein sequence ID" value="PAV03167.1"/>
    <property type="molecule type" value="Genomic_DNA"/>
</dbReference>
<evidence type="ECO:0000313" key="2">
    <source>
        <dbReference type="Proteomes" id="UP000217784"/>
    </source>
</evidence>
<dbReference type="RefSeq" id="WP_069584031.1">
    <property type="nucleotide sequence ID" value="NZ_LMVM01000040.1"/>
</dbReference>
<organism evidence="1 2">
    <name type="scientific">Methanobacterium bryantii</name>
    <dbReference type="NCBI Taxonomy" id="2161"/>
    <lineage>
        <taxon>Archaea</taxon>
        <taxon>Methanobacteriati</taxon>
        <taxon>Methanobacteriota</taxon>
        <taxon>Methanomada group</taxon>
        <taxon>Methanobacteria</taxon>
        <taxon>Methanobacteriales</taxon>
        <taxon>Methanobacteriaceae</taxon>
        <taxon>Methanobacterium</taxon>
    </lineage>
</organism>
<reference evidence="1 2" key="1">
    <citation type="journal article" date="2017" name="BMC Genomics">
        <title>Genomic analysis of methanogenic archaea reveals a shift towards energy conservation.</title>
        <authorList>
            <person name="Gilmore S.P."/>
            <person name="Henske J.K."/>
            <person name="Sexton J.A."/>
            <person name="Solomon K.V."/>
            <person name="Seppala S."/>
            <person name="Yoo J.I."/>
            <person name="Huyett L.M."/>
            <person name="Pressman A."/>
            <person name="Cogan J.Z."/>
            <person name="Kivenson V."/>
            <person name="Peng X."/>
            <person name="Tan Y."/>
            <person name="Valentine D.L."/>
            <person name="O'Malley M.A."/>
        </authorList>
    </citation>
    <scope>NUCLEOTIDE SEQUENCE [LARGE SCALE GENOMIC DNA]</scope>
    <source>
        <strain evidence="1 2">M.o.H.</strain>
    </source>
</reference>
<comment type="caution">
    <text evidence="1">The sequence shown here is derived from an EMBL/GenBank/DDBJ whole genome shotgun (WGS) entry which is preliminary data.</text>
</comment>
<keyword evidence="2" id="KW-1185">Reference proteome</keyword>
<evidence type="ECO:0000313" key="1">
    <source>
        <dbReference type="EMBL" id="PAV03167.1"/>
    </source>
</evidence>
<accession>A0A2A2H1A4</accession>
<dbReference type="AlphaFoldDB" id="A0A2A2H1A4"/>
<name>A0A2A2H1A4_METBR</name>